<accession>A0A8J6TPI8</accession>
<reference evidence="1 2" key="1">
    <citation type="submission" date="2020-08" db="EMBL/GenBank/DDBJ databases">
        <title>Bridging the membrane lipid divide: bacteria of the FCB group superphylum have the potential to synthesize archaeal ether lipids.</title>
        <authorList>
            <person name="Villanueva L."/>
            <person name="Von Meijenfeldt F.A.B."/>
            <person name="Westbye A.B."/>
            <person name="Yadav S."/>
            <person name="Hopmans E.C."/>
            <person name="Dutilh B.E."/>
            <person name="Sinninghe Damste J.S."/>
        </authorList>
    </citation>
    <scope>NUCLEOTIDE SEQUENCE [LARGE SCALE GENOMIC DNA]</scope>
    <source>
        <strain evidence="1">NIOZ-UU17</strain>
    </source>
</reference>
<name>A0A8J6TPI8_9BACT</name>
<protein>
    <recommendedName>
        <fullName evidence="3">NAD-dependent epimerase/dehydratase family protein</fullName>
    </recommendedName>
</protein>
<dbReference type="Proteomes" id="UP000605201">
    <property type="component" value="Unassembled WGS sequence"/>
</dbReference>
<evidence type="ECO:0000313" key="1">
    <source>
        <dbReference type="EMBL" id="MBC8430520.1"/>
    </source>
</evidence>
<organism evidence="1 2">
    <name type="scientific">Candidatus Desulfatibia vada</name>
    <dbReference type="NCBI Taxonomy" id="2841696"/>
    <lineage>
        <taxon>Bacteria</taxon>
        <taxon>Pseudomonadati</taxon>
        <taxon>Thermodesulfobacteriota</taxon>
        <taxon>Desulfobacteria</taxon>
        <taxon>Desulfobacterales</taxon>
        <taxon>Desulfobacterales incertae sedis</taxon>
        <taxon>Candidatus Desulfatibia</taxon>
    </lineage>
</organism>
<gene>
    <name evidence="1" type="ORF">H8D96_01245</name>
</gene>
<dbReference type="AlphaFoldDB" id="A0A8J6TPI8"/>
<dbReference type="SUPFAM" id="SSF51735">
    <property type="entry name" value="NAD(P)-binding Rossmann-fold domains"/>
    <property type="match status" value="1"/>
</dbReference>
<evidence type="ECO:0008006" key="3">
    <source>
        <dbReference type="Google" id="ProtNLM"/>
    </source>
</evidence>
<dbReference type="InterPro" id="IPR036291">
    <property type="entry name" value="NAD(P)-bd_dom_sf"/>
</dbReference>
<sequence>MNILHEDLDHVLEHTKALWEDLREKKVFVTGGTGFIGKWKMAEYKEIKCQIRELVGEADNADLEQLSDNDILDEIIREF</sequence>
<dbReference type="EMBL" id="JACNIG010000051">
    <property type="protein sequence ID" value="MBC8430520.1"/>
    <property type="molecule type" value="Genomic_DNA"/>
</dbReference>
<evidence type="ECO:0000313" key="2">
    <source>
        <dbReference type="Proteomes" id="UP000605201"/>
    </source>
</evidence>
<comment type="caution">
    <text evidence="1">The sequence shown here is derived from an EMBL/GenBank/DDBJ whole genome shotgun (WGS) entry which is preliminary data.</text>
</comment>
<dbReference type="Gene3D" id="3.40.50.720">
    <property type="entry name" value="NAD(P)-binding Rossmann-like Domain"/>
    <property type="match status" value="1"/>
</dbReference>
<proteinExistence type="predicted"/>